<dbReference type="PANTHER" id="PTHR16223:SF56">
    <property type="entry name" value="TRANSCRIPTION FACTOR BHLH110"/>
    <property type="match status" value="1"/>
</dbReference>
<evidence type="ECO:0000256" key="2">
    <source>
        <dbReference type="ARBA" id="ARBA00011738"/>
    </source>
</evidence>
<sequence length="429" mass="47099">MESANLHHHHQHHQLQVQDQLVIGSSPLSTSNPCFFGVGIGNTTHSWPPNTLLNPSSQFSSNIVNGSVIINSRDISRQQNDFLAPSLNTSSMIQDMGFQWASSNNTNSTTNGELSYPYHQKFTEMMINHSSPSPSSSSNTQDFQLQQPPAIGYTKNEERELREMSEKLLLRNFSSGLQIKGLQFQAGNSSRGSFSQILPTINISNLNRSNSNSGISSSLDMNMQPLELFTNSDCRFSAGCLSPASNDVHGFYKDNLYYGVDDHMQQSRPSNSTSKISSAFTSGVLSEAKRPSSFMEPKVTHSAQKKSRSDSRSSCPPIKVRVRKEKLGDRIAALQQLVAPFGKTDTASVLMEAIGYIKFLQSQVETLSVPYMKPSRNRSSRTIRGGSSEDGNEESKPDLRSRGLCLVPLTCLSYVTDGGGGVWPPPNFG</sequence>
<dbReference type="InterPro" id="IPR011598">
    <property type="entry name" value="bHLH_dom"/>
</dbReference>
<dbReference type="Gene3D" id="4.10.280.10">
    <property type="entry name" value="Helix-loop-helix DNA-binding domain"/>
    <property type="match status" value="1"/>
</dbReference>
<evidence type="ECO:0000256" key="1">
    <source>
        <dbReference type="ARBA" id="ARBA00004123"/>
    </source>
</evidence>
<dbReference type="CDD" id="cd11393">
    <property type="entry name" value="bHLH_AtbHLH_like"/>
    <property type="match status" value="1"/>
</dbReference>
<evidence type="ECO:0000256" key="7">
    <source>
        <dbReference type="SAM" id="MobiDB-lite"/>
    </source>
</evidence>
<dbReference type="GO" id="GO:0000981">
    <property type="term" value="F:DNA-binding transcription factor activity, RNA polymerase II-specific"/>
    <property type="evidence" value="ECO:0007669"/>
    <property type="project" value="TreeGrafter"/>
</dbReference>
<evidence type="ECO:0000256" key="4">
    <source>
        <dbReference type="ARBA" id="ARBA00023125"/>
    </source>
</evidence>
<name>A0AAV6JPG4_9ERIC</name>
<comment type="subcellular location">
    <subcellularLocation>
        <location evidence="1">Nucleus</location>
    </subcellularLocation>
</comment>
<evidence type="ECO:0000259" key="8">
    <source>
        <dbReference type="PROSITE" id="PS50888"/>
    </source>
</evidence>
<keyword evidence="6" id="KW-0539">Nucleus</keyword>
<dbReference type="InterPro" id="IPR045239">
    <property type="entry name" value="bHLH95_bHLH"/>
</dbReference>
<dbReference type="PROSITE" id="PS50888">
    <property type="entry name" value="BHLH"/>
    <property type="match status" value="1"/>
</dbReference>
<keyword evidence="3" id="KW-0805">Transcription regulation</keyword>
<feature type="region of interest" description="Disordered" evidence="7">
    <location>
        <begin position="288"/>
        <end position="319"/>
    </location>
</feature>
<feature type="region of interest" description="Disordered" evidence="7">
    <location>
        <begin position="372"/>
        <end position="399"/>
    </location>
</feature>
<keyword evidence="4" id="KW-0238">DNA-binding</keyword>
<organism evidence="9 10">
    <name type="scientific">Rhododendron griersonianum</name>
    <dbReference type="NCBI Taxonomy" id="479676"/>
    <lineage>
        <taxon>Eukaryota</taxon>
        <taxon>Viridiplantae</taxon>
        <taxon>Streptophyta</taxon>
        <taxon>Embryophyta</taxon>
        <taxon>Tracheophyta</taxon>
        <taxon>Spermatophyta</taxon>
        <taxon>Magnoliopsida</taxon>
        <taxon>eudicotyledons</taxon>
        <taxon>Gunneridae</taxon>
        <taxon>Pentapetalae</taxon>
        <taxon>asterids</taxon>
        <taxon>Ericales</taxon>
        <taxon>Ericaceae</taxon>
        <taxon>Ericoideae</taxon>
        <taxon>Rhodoreae</taxon>
        <taxon>Rhododendron</taxon>
    </lineage>
</organism>
<comment type="subunit">
    <text evidence="2">Homodimer.</text>
</comment>
<dbReference type="SMART" id="SM00353">
    <property type="entry name" value="HLH"/>
    <property type="match status" value="1"/>
</dbReference>
<dbReference type="GO" id="GO:0046983">
    <property type="term" value="F:protein dimerization activity"/>
    <property type="evidence" value="ECO:0007669"/>
    <property type="project" value="InterPro"/>
</dbReference>
<evidence type="ECO:0000313" key="10">
    <source>
        <dbReference type="Proteomes" id="UP000823749"/>
    </source>
</evidence>
<accession>A0AAV6JPG4</accession>
<dbReference type="SUPFAM" id="SSF47459">
    <property type="entry name" value="HLH, helix-loop-helix DNA-binding domain"/>
    <property type="match status" value="1"/>
</dbReference>
<dbReference type="AlphaFoldDB" id="A0AAV6JPG4"/>
<dbReference type="EMBL" id="JACTNZ010000006">
    <property type="protein sequence ID" value="KAG5543141.1"/>
    <property type="molecule type" value="Genomic_DNA"/>
</dbReference>
<dbReference type="Proteomes" id="UP000823749">
    <property type="component" value="Chromosome 6"/>
</dbReference>
<gene>
    <name evidence="9" type="ORF">RHGRI_016032</name>
</gene>
<keyword evidence="5" id="KW-0804">Transcription</keyword>
<feature type="domain" description="BHLH" evidence="8">
    <location>
        <begin position="311"/>
        <end position="360"/>
    </location>
</feature>
<dbReference type="FunFam" id="4.10.280.10:FF:000032">
    <property type="entry name" value="Transcription factor bHLH123 family"/>
    <property type="match status" value="1"/>
</dbReference>
<evidence type="ECO:0000256" key="6">
    <source>
        <dbReference type="ARBA" id="ARBA00023242"/>
    </source>
</evidence>
<dbReference type="GO" id="GO:0000978">
    <property type="term" value="F:RNA polymerase II cis-regulatory region sequence-specific DNA binding"/>
    <property type="evidence" value="ECO:0007669"/>
    <property type="project" value="TreeGrafter"/>
</dbReference>
<keyword evidence="10" id="KW-1185">Reference proteome</keyword>
<evidence type="ECO:0000256" key="3">
    <source>
        <dbReference type="ARBA" id="ARBA00023015"/>
    </source>
</evidence>
<dbReference type="PANTHER" id="PTHR16223">
    <property type="entry name" value="TRANSCRIPTION FACTOR BHLH83-RELATED"/>
    <property type="match status" value="1"/>
</dbReference>
<dbReference type="InterPro" id="IPR036638">
    <property type="entry name" value="HLH_DNA-bd_sf"/>
</dbReference>
<reference evidence="9 10" key="1">
    <citation type="submission" date="2020-08" db="EMBL/GenBank/DDBJ databases">
        <title>Plant Genome Project.</title>
        <authorList>
            <person name="Zhang R.-G."/>
        </authorList>
    </citation>
    <scope>NUCLEOTIDE SEQUENCE [LARGE SCALE GENOMIC DNA]</scope>
    <source>
        <strain evidence="9">WSP0</strain>
        <tissue evidence="9">Leaf</tissue>
    </source>
</reference>
<feature type="region of interest" description="Disordered" evidence="7">
    <location>
        <begin position="127"/>
        <end position="150"/>
    </location>
</feature>
<evidence type="ECO:0000256" key="5">
    <source>
        <dbReference type="ARBA" id="ARBA00023163"/>
    </source>
</evidence>
<protein>
    <recommendedName>
        <fullName evidence="8">BHLH domain-containing protein</fullName>
    </recommendedName>
</protein>
<dbReference type="InterPro" id="IPR045843">
    <property type="entry name" value="IND-like"/>
</dbReference>
<dbReference type="GO" id="GO:0005634">
    <property type="term" value="C:nucleus"/>
    <property type="evidence" value="ECO:0007669"/>
    <property type="project" value="UniProtKB-SubCell"/>
</dbReference>
<evidence type="ECO:0000313" key="9">
    <source>
        <dbReference type="EMBL" id="KAG5543141.1"/>
    </source>
</evidence>
<comment type="caution">
    <text evidence="9">The sequence shown here is derived from an EMBL/GenBank/DDBJ whole genome shotgun (WGS) entry which is preliminary data.</text>
</comment>
<proteinExistence type="predicted"/>